<name>A7YKU4_CLOSI</name>
<evidence type="ECO:0000256" key="3">
    <source>
        <dbReference type="ARBA" id="ARBA00036311"/>
    </source>
</evidence>
<proteinExistence type="evidence at transcript level"/>
<sequence>SSRNGVCRWFLINASSKFSEHSLQLVQVQVFFRHGARTPLHHVRSPNVDDAFWTPELIDDLPHTCYPFKIMDICSEQVIDLSQVSSLPIPFRLPGGLYTGELIKRGQEEAYALGRRLKSSYIDKRPFISSSINQEEVYCRSTLIRRTIKSLRCVLAGIFGENVKENPRVEPAVINVEPLDREYLFPNPMICKAVDRFAKDGMSECLNSESHRRLKQTLKSVLGVKKLYDDFRPTPWDCPVYFVRDDYTSRKSANFPLPPGMDELFPTMHQLAAEELYWEYLGMKQHWDANLHVVMSGVFKMILCSMRHFTRVPKFQLYSCHDSTLMLLLYALECFDGHWPPFAADLILELYVDADVVKVLTEVDSSPQADNNIRRLSNLQYTPLDALWIRVSYLGQVVPLGCLWKTPYKDAGRYNKGYVPLHFLLERWSSSAPSFETLTLK</sequence>
<reference evidence="6" key="1">
    <citation type="journal article" date="2007" name="Exp. Parasitol.">
        <title>Clonorchis sinensis: expression, characterization, immunolocalization and serological reactivity of one excretory/secretory antigen-LPAP homologue.</title>
        <authorList>
            <person name="Hu F."/>
            <person name="Yu X."/>
            <person name="Ma C."/>
            <person name="Zhou H."/>
            <person name="Zhou Z."/>
            <person name="Li Y."/>
            <person name="Lu F."/>
            <person name="Xu J."/>
            <person name="Wu Z."/>
            <person name="Hu X."/>
        </authorList>
    </citation>
    <scope>NUCLEOTIDE SEQUENCE</scope>
</reference>
<evidence type="ECO:0000256" key="4">
    <source>
        <dbReference type="ARBA" id="ARBA00040357"/>
    </source>
</evidence>
<comment type="catalytic activity">
    <reaction evidence="3">
        <text>3-O-[beta-D-GlcA-(1-&gt;3)-beta-D-Gal-(1-&gt;3)-beta-D-Gal-(1-&gt;4)-beta-D-2-O-P-Xyl]-L-seryl-[protein] + H2O = 3-O-(beta-D-GlcA-(1-&gt;3)-beta-D-Gal-(1-&gt;3)-beta-D-Gal-(1-&gt;4)-beta-D-Xyl)-L-seryl-[protein] + phosphate</text>
        <dbReference type="Rhea" id="RHEA:56512"/>
        <dbReference type="Rhea" id="RHEA-COMP:12573"/>
        <dbReference type="Rhea" id="RHEA-COMP:14559"/>
        <dbReference type="ChEBI" id="CHEBI:15377"/>
        <dbReference type="ChEBI" id="CHEBI:43474"/>
        <dbReference type="ChEBI" id="CHEBI:132093"/>
        <dbReference type="ChEBI" id="CHEBI:140495"/>
    </reaction>
</comment>
<accession>A7YKU4</accession>
<dbReference type="GO" id="GO:0016791">
    <property type="term" value="F:phosphatase activity"/>
    <property type="evidence" value="ECO:0007669"/>
    <property type="project" value="TreeGrafter"/>
</dbReference>
<dbReference type="SUPFAM" id="SSF53254">
    <property type="entry name" value="Phosphoglycerate mutase-like"/>
    <property type="match status" value="1"/>
</dbReference>
<dbReference type="Pfam" id="PF00328">
    <property type="entry name" value="His_Phos_2"/>
    <property type="match status" value="1"/>
</dbReference>
<dbReference type="PANTHER" id="PTHR11567">
    <property type="entry name" value="ACID PHOSPHATASE-RELATED"/>
    <property type="match status" value="1"/>
</dbReference>
<dbReference type="InterPro" id="IPR029033">
    <property type="entry name" value="His_PPase_superfam"/>
</dbReference>
<evidence type="ECO:0000256" key="5">
    <source>
        <dbReference type="ARBA" id="ARBA00041499"/>
    </source>
</evidence>
<keyword evidence="2" id="KW-0378">Hydrolase</keyword>
<evidence type="ECO:0000256" key="1">
    <source>
        <dbReference type="ARBA" id="ARBA00005375"/>
    </source>
</evidence>
<dbReference type="EMBL" id="DQ974197">
    <property type="protein sequence ID" value="ABL07369.1"/>
    <property type="molecule type" value="mRNA"/>
</dbReference>
<comment type="similarity">
    <text evidence="1">Belongs to the histidine acid phosphatase family.</text>
</comment>
<dbReference type="InterPro" id="IPR050645">
    <property type="entry name" value="Histidine_acid_phosphatase"/>
</dbReference>
<protein>
    <recommendedName>
        <fullName evidence="4">2-phosphoxylose phosphatase 1</fullName>
    </recommendedName>
    <alternativeName>
        <fullName evidence="5">Acid phosphatase-like protein 2</fullName>
    </alternativeName>
</protein>
<dbReference type="Gene3D" id="3.40.50.1240">
    <property type="entry name" value="Phosphoglycerate mutase-like"/>
    <property type="match status" value="1"/>
</dbReference>
<dbReference type="PANTHER" id="PTHR11567:SF110">
    <property type="entry name" value="2-PHOSPHOXYLOSE PHOSPHATASE 1"/>
    <property type="match status" value="1"/>
</dbReference>
<organism evidence="6">
    <name type="scientific">Clonorchis sinensis</name>
    <name type="common">Chinese liver fluke</name>
    <dbReference type="NCBI Taxonomy" id="79923"/>
    <lineage>
        <taxon>Eukaryota</taxon>
        <taxon>Metazoa</taxon>
        <taxon>Spiralia</taxon>
        <taxon>Lophotrochozoa</taxon>
        <taxon>Platyhelminthes</taxon>
        <taxon>Trematoda</taxon>
        <taxon>Digenea</taxon>
        <taxon>Opisthorchiida</taxon>
        <taxon>Opisthorchiata</taxon>
        <taxon>Opisthorchiidae</taxon>
        <taxon>Clonorchis</taxon>
    </lineage>
</organism>
<dbReference type="CDD" id="cd07061">
    <property type="entry name" value="HP_HAP_like"/>
    <property type="match status" value="1"/>
</dbReference>
<feature type="non-terminal residue" evidence="6">
    <location>
        <position position="1"/>
    </location>
</feature>
<dbReference type="InterPro" id="IPR000560">
    <property type="entry name" value="His_Pase_clade-2"/>
</dbReference>
<dbReference type="SMR" id="A7YKU4"/>
<evidence type="ECO:0000256" key="2">
    <source>
        <dbReference type="ARBA" id="ARBA00022801"/>
    </source>
</evidence>
<evidence type="ECO:0000313" key="6">
    <source>
        <dbReference type="EMBL" id="ABL07369.1"/>
    </source>
</evidence>
<dbReference type="AlphaFoldDB" id="A7YKU4"/>